<dbReference type="GO" id="GO:0008081">
    <property type="term" value="F:phosphoric diester hydrolase activity"/>
    <property type="evidence" value="ECO:0007669"/>
    <property type="project" value="UniProtKB-ARBA"/>
</dbReference>
<dbReference type="InterPro" id="IPR021812">
    <property type="entry name" value="DUF3391"/>
</dbReference>
<dbReference type="PANTHER" id="PTHR43155:SF2">
    <property type="entry name" value="CYCLIC DI-GMP PHOSPHODIESTERASE PA4108"/>
    <property type="match status" value="1"/>
</dbReference>
<dbReference type="InterPro" id="IPR006675">
    <property type="entry name" value="HDIG_dom"/>
</dbReference>
<dbReference type="InterPro" id="IPR037522">
    <property type="entry name" value="HD_GYP_dom"/>
</dbReference>
<dbReference type="RefSeq" id="WP_269579322.1">
    <property type="nucleotide sequence ID" value="NZ_CP114588.1"/>
</dbReference>
<dbReference type="Pfam" id="PF13487">
    <property type="entry name" value="HD_5"/>
    <property type="match status" value="1"/>
</dbReference>
<sequence length="420" mass="47505">MSANSIKLSTERLQAGLYIKLPLKWRDHPFMLNRFQIESEGQAKVIRSLPISFVYYYPDKSTAAPLPALAEKKENPDEVDPNAVSREKEAMEQEKQQRIEEQRRFRIRIQKVQKHYQRSMAQLRAINMKAANRPQAANEDVRMLVDSMMVFGSESNVTLHLMDDPSLAEDMYAHSLNVAVLALMLARSNGYDNDQLRSLITGAVLHDIGTKKVPSAIVRKKERLTEPEMNYYRQHVNYGTELVSEMNECTPEVETIIAQHHEFANGSGFPKGLLGDDIDEAAQIVSMVNFFDRLCRPQFGAPARMPFAALSHLFKDNKAKFNPRLLALFVKMMGVYPPGTVVKLSNDDVGIIISVNSSALLKPNVMIYDPDIPSDQATIIDMRESELEIDTAVPISKLPDAVKEYLKPRTRIAYFMDADG</sequence>
<gene>
    <name evidence="2" type="ORF">N8M53_02220</name>
</gene>
<name>A0AA47KLA5_9GAMM</name>
<dbReference type="NCBIfam" id="TIGR00277">
    <property type="entry name" value="HDIG"/>
    <property type="match status" value="1"/>
</dbReference>
<evidence type="ECO:0000313" key="2">
    <source>
        <dbReference type="EMBL" id="WBA09065.1"/>
    </source>
</evidence>
<evidence type="ECO:0000313" key="3">
    <source>
        <dbReference type="Proteomes" id="UP001164748"/>
    </source>
</evidence>
<feature type="domain" description="HD-GYP" evidence="1">
    <location>
        <begin position="149"/>
        <end position="345"/>
    </location>
</feature>
<organism evidence="2 3">
    <name type="scientific">Salinivibrio kushneri</name>
    <dbReference type="NCBI Taxonomy" id="1908198"/>
    <lineage>
        <taxon>Bacteria</taxon>
        <taxon>Pseudomonadati</taxon>
        <taxon>Pseudomonadota</taxon>
        <taxon>Gammaproteobacteria</taxon>
        <taxon>Vibrionales</taxon>
        <taxon>Vibrionaceae</taxon>
        <taxon>Salinivibrio</taxon>
    </lineage>
</organism>
<dbReference type="Proteomes" id="UP001164748">
    <property type="component" value="Chromosome"/>
</dbReference>
<proteinExistence type="predicted"/>
<dbReference type="EMBL" id="CP114588">
    <property type="protein sequence ID" value="WBA09065.1"/>
    <property type="molecule type" value="Genomic_DNA"/>
</dbReference>
<dbReference type="InterPro" id="IPR003607">
    <property type="entry name" value="HD/PDEase_dom"/>
</dbReference>
<evidence type="ECO:0000259" key="1">
    <source>
        <dbReference type="PROSITE" id="PS51832"/>
    </source>
</evidence>
<accession>A0AA47KLA5</accession>
<dbReference type="SUPFAM" id="SSF109604">
    <property type="entry name" value="HD-domain/PDEase-like"/>
    <property type="match status" value="1"/>
</dbReference>
<protein>
    <submittedName>
        <fullName evidence="2">DUF3391 domain-containing protein</fullName>
    </submittedName>
</protein>
<dbReference type="AlphaFoldDB" id="A0AA47KLA5"/>
<dbReference type="Pfam" id="PF11871">
    <property type="entry name" value="DUF3391"/>
    <property type="match status" value="1"/>
</dbReference>
<dbReference type="CDD" id="cd00077">
    <property type="entry name" value="HDc"/>
    <property type="match status" value="1"/>
</dbReference>
<dbReference type="Gene3D" id="1.10.3210.10">
    <property type="entry name" value="Hypothetical protein af1432"/>
    <property type="match status" value="1"/>
</dbReference>
<dbReference type="PANTHER" id="PTHR43155">
    <property type="entry name" value="CYCLIC DI-GMP PHOSPHODIESTERASE PA4108-RELATED"/>
    <property type="match status" value="1"/>
</dbReference>
<dbReference type="PROSITE" id="PS51832">
    <property type="entry name" value="HD_GYP"/>
    <property type="match status" value="1"/>
</dbReference>
<reference evidence="2" key="1">
    <citation type="submission" date="2022-09" db="EMBL/GenBank/DDBJ databases">
        <authorList>
            <person name="Li Z.-J."/>
        </authorList>
    </citation>
    <scope>NUCLEOTIDE SEQUENCE</scope>
    <source>
        <strain evidence="2">TGB11</strain>
    </source>
</reference>